<name>A0AAD9KXV5_RIDPI</name>
<proteinExistence type="predicted"/>
<organism evidence="1 2">
    <name type="scientific">Ridgeia piscesae</name>
    <name type="common">Tubeworm</name>
    <dbReference type="NCBI Taxonomy" id="27915"/>
    <lineage>
        <taxon>Eukaryota</taxon>
        <taxon>Metazoa</taxon>
        <taxon>Spiralia</taxon>
        <taxon>Lophotrochozoa</taxon>
        <taxon>Annelida</taxon>
        <taxon>Polychaeta</taxon>
        <taxon>Sedentaria</taxon>
        <taxon>Canalipalpata</taxon>
        <taxon>Sabellida</taxon>
        <taxon>Siboglinidae</taxon>
        <taxon>Ridgeia</taxon>
    </lineage>
</organism>
<reference evidence="1" key="1">
    <citation type="journal article" date="2023" name="Mol. Biol. Evol.">
        <title>Third-Generation Sequencing Reveals the Adaptive Role of the Epigenome in Three Deep-Sea Polychaetes.</title>
        <authorList>
            <person name="Perez M."/>
            <person name="Aroh O."/>
            <person name="Sun Y."/>
            <person name="Lan Y."/>
            <person name="Juniper S.K."/>
            <person name="Young C.R."/>
            <person name="Angers B."/>
            <person name="Qian P.Y."/>
        </authorList>
    </citation>
    <scope>NUCLEOTIDE SEQUENCE</scope>
    <source>
        <strain evidence="1">R07B-5</strain>
    </source>
</reference>
<accession>A0AAD9KXV5</accession>
<dbReference type="AlphaFoldDB" id="A0AAD9KXV5"/>
<keyword evidence="2" id="KW-1185">Reference proteome</keyword>
<dbReference type="Proteomes" id="UP001209878">
    <property type="component" value="Unassembled WGS sequence"/>
</dbReference>
<sequence>MTFAADVSKRARQLIFVVREYAPSYTPTCLVEDERCHTIRSALTCLCVELLPFNDPLAIVRTNAAPGFAALVDDKLLRHHRITIEIGRVKNTNKNPSAENAIRELEDELIAT</sequence>
<gene>
    <name evidence="1" type="ORF">NP493_530g01054</name>
</gene>
<protein>
    <submittedName>
        <fullName evidence="1">Uncharacterized protein</fullName>
    </submittedName>
</protein>
<evidence type="ECO:0000313" key="2">
    <source>
        <dbReference type="Proteomes" id="UP001209878"/>
    </source>
</evidence>
<dbReference type="EMBL" id="JAODUO010000528">
    <property type="protein sequence ID" value="KAK2178798.1"/>
    <property type="molecule type" value="Genomic_DNA"/>
</dbReference>
<evidence type="ECO:0000313" key="1">
    <source>
        <dbReference type="EMBL" id="KAK2178798.1"/>
    </source>
</evidence>
<comment type="caution">
    <text evidence="1">The sequence shown here is derived from an EMBL/GenBank/DDBJ whole genome shotgun (WGS) entry which is preliminary data.</text>
</comment>